<protein>
    <submittedName>
        <fullName evidence="1">Uncharacterized protein</fullName>
    </submittedName>
</protein>
<dbReference type="OrthoDB" id="9894082at2"/>
<evidence type="ECO:0000313" key="2">
    <source>
        <dbReference type="Proteomes" id="UP000295293"/>
    </source>
</evidence>
<proteinExistence type="predicted"/>
<gene>
    <name evidence="1" type="ORF">DFR29_10215</name>
</gene>
<dbReference type="EMBL" id="SNZH01000002">
    <property type="protein sequence ID" value="TDR47356.1"/>
    <property type="molecule type" value="Genomic_DNA"/>
</dbReference>
<keyword evidence="2" id="KW-1185">Reference proteome</keyword>
<sequence length="288" mass="32593">MINALIRAKRIAFFHSVAASSELAQQRSTRKIKLRDPWLGIRREQREAYLRGEGRLGEMLRNELTAEFPESGKVWRASVWEFLDPEVPDRSCEYRLYEVCDLARSAVSVDVVLEHFLQSRPTTIPPGLDEVSLTVLALRVARRLGAPIVAMKVAALLARTLLMLSGCTYRCAAAEELWKYCGHLLVRGLRDQVRAVVFDHRTWNFVSDHAMAATAQFKLLAYASPLGTALPFQVVEELMRDLVTAVVTDDEDRATSISARLNLISAKHRVSKRLPDIERLSIWQPLAR</sequence>
<evidence type="ECO:0000313" key="1">
    <source>
        <dbReference type="EMBL" id="TDR47356.1"/>
    </source>
</evidence>
<dbReference type="Proteomes" id="UP000295293">
    <property type="component" value="Unassembled WGS sequence"/>
</dbReference>
<organism evidence="1 2">
    <name type="scientific">Tahibacter aquaticus</name>
    <dbReference type="NCBI Taxonomy" id="520092"/>
    <lineage>
        <taxon>Bacteria</taxon>
        <taxon>Pseudomonadati</taxon>
        <taxon>Pseudomonadota</taxon>
        <taxon>Gammaproteobacteria</taxon>
        <taxon>Lysobacterales</taxon>
        <taxon>Rhodanobacteraceae</taxon>
        <taxon>Tahibacter</taxon>
    </lineage>
</organism>
<dbReference type="AlphaFoldDB" id="A0A4V3DN75"/>
<reference evidence="1 2" key="1">
    <citation type="submission" date="2019-03" db="EMBL/GenBank/DDBJ databases">
        <title>Genomic Encyclopedia of Type Strains, Phase IV (KMG-IV): sequencing the most valuable type-strain genomes for metagenomic binning, comparative biology and taxonomic classification.</title>
        <authorList>
            <person name="Goeker M."/>
        </authorList>
    </citation>
    <scope>NUCLEOTIDE SEQUENCE [LARGE SCALE GENOMIC DNA]</scope>
    <source>
        <strain evidence="1 2">DSM 21667</strain>
    </source>
</reference>
<dbReference type="RefSeq" id="WP_133817090.1">
    <property type="nucleotide sequence ID" value="NZ_SNZH01000002.1"/>
</dbReference>
<comment type="caution">
    <text evidence="1">The sequence shown here is derived from an EMBL/GenBank/DDBJ whole genome shotgun (WGS) entry which is preliminary data.</text>
</comment>
<accession>A0A4V3DN75</accession>
<name>A0A4V3DN75_9GAMM</name>